<protein>
    <submittedName>
        <fullName evidence="2">Uncharacterized protein</fullName>
    </submittedName>
</protein>
<dbReference type="AlphaFoldDB" id="A0A6A5QC35"/>
<gene>
    <name evidence="2" type="ORF">BDU57DRAFT_559656</name>
</gene>
<evidence type="ECO:0000313" key="2">
    <source>
        <dbReference type="EMBL" id="KAF1912420.1"/>
    </source>
</evidence>
<feature type="compositionally biased region" description="Basic residues" evidence="1">
    <location>
        <begin position="129"/>
        <end position="148"/>
    </location>
</feature>
<evidence type="ECO:0000313" key="3">
    <source>
        <dbReference type="Proteomes" id="UP000800096"/>
    </source>
</evidence>
<dbReference type="Proteomes" id="UP000800096">
    <property type="component" value="Unassembled WGS sequence"/>
</dbReference>
<accession>A0A6A5QC35</accession>
<feature type="compositionally biased region" description="Basic and acidic residues" evidence="1">
    <location>
        <begin position="182"/>
        <end position="192"/>
    </location>
</feature>
<dbReference type="OrthoDB" id="5422320at2759"/>
<dbReference type="Pfam" id="PF12720">
    <property type="entry name" value="DUF3807"/>
    <property type="match status" value="1"/>
</dbReference>
<feature type="compositionally biased region" description="Polar residues" evidence="1">
    <location>
        <begin position="112"/>
        <end position="128"/>
    </location>
</feature>
<feature type="region of interest" description="Disordered" evidence="1">
    <location>
        <begin position="84"/>
        <end position="192"/>
    </location>
</feature>
<keyword evidence="3" id="KW-1185">Reference proteome</keyword>
<evidence type="ECO:0000256" key="1">
    <source>
        <dbReference type="SAM" id="MobiDB-lite"/>
    </source>
</evidence>
<dbReference type="InterPro" id="IPR024526">
    <property type="entry name" value="DUF3807"/>
</dbReference>
<reference evidence="2" key="1">
    <citation type="journal article" date="2020" name="Stud. Mycol.">
        <title>101 Dothideomycetes genomes: a test case for predicting lifestyles and emergence of pathogens.</title>
        <authorList>
            <person name="Haridas S."/>
            <person name="Albert R."/>
            <person name="Binder M."/>
            <person name="Bloem J."/>
            <person name="Labutti K."/>
            <person name="Salamov A."/>
            <person name="Andreopoulos B."/>
            <person name="Baker S."/>
            <person name="Barry K."/>
            <person name="Bills G."/>
            <person name="Bluhm B."/>
            <person name="Cannon C."/>
            <person name="Castanera R."/>
            <person name="Culley D."/>
            <person name="Daum C."/>
            <person name="Ezra D."/>
            <person name="Gonzalez J."/>
            <person name="Henrissat B."/>
            <person name="Kuo A."/>
            <person name="Liang C."/>
            <person name="Lipzen A."/>
            <person name="Lutzoni F."/>
            <person name="Magnuson J."/>
            <person name="Mondo S."/>
            <person name="Nolan M."/>
            <person name="Ohm R."/>
            <person name="Pangilinan J."/>
            <person name="Park H.-J."/>
            <person name="Ramirez L."/>
            <person name="Alfaro M."/>
            <person name="Sun H."/>
            <person name="Tritt A."/>
            <person name="Yoshinaga Y."/>
            <person name="Zwiers L.-H."/>
            <person name="Turgeon B."/>
            <person name="Goodwin S."/>
            <person name="Spatafora J."/>
            <person name="Crous P."/>
            <person name="Grigoriev I."/>
        </authorList>
    </citation>
    <scope>NUCLEOTIDE SEQUENCE</scope>
    <source>
        <strain evidence="2">HMLAC05119</strain>
    </source>
</reference>
<dbReference type="PANTHER" id="PTHR40642:SF1">
    <property type="entry name" value="YALI0F31295P"/>
    <property type="match status" value="1"/>
</dbReference>
<name>A0A6A5QC35_AMPQU</name>
<dbReference type="PANTHER" id="PTHR40642">
    <property type="entry name" value="YALI0F31295P"/>
    <property type="match status" value="1"/>
</dbReference>
<feature type="compositionally biased region" description="Basic and acidic residues" evidence="1">
    <location>
        <begin position="149"/>
        <end position="163"/>
    </location>
</feature>
<organism evidence="2 3">
    <name type="scientific">Ampelomyces quisqualis</name>
    <name type="common">Powdery mildew agent</name>
    <dbReference type="NCBI Taxonomy" id="50730"/>
    <lineage>
        <taxon>Eukaryota</taxon>
        <taxon>Fungi</taxon>
        <taxon>Dikarya</taxon>
        <taxon>Ascomycota</taxon>
        <taxon>Pezizomycotina</taxon>
        <taxon>Dothideomycetes</taxon>
        <taxon>Pleosporomycetidae</taxon>
        <taxon>Pleosporales</taxon>
        <taxon>Pleosporineae</taxon>
        <taxon>Phaeosphaeriaceae</taxon>
        <taxon>Ampelomyces</taxon>
    </lineage>
</organism>
<sequence length="192" mass="21872">MASQIPTVTTDDLRAFHATHFPHASAPEHMLHGVDQDTAEEEDDGLGYYPDGTKRTLTDEQIAIFRNSEVQRILRTRRLRREGADISEAGKAEFSPPQDTPPPAPSILGGSNPVTQPRTQQWATSSARTKARNKKHRDRYRMKKKGAREHREQTQKEGRPVRAEDEESDEWDPWHQANGPDAQKDHSLELDY</sequence>
<proteinExistence type="predicted"/>
<dbReference type="EMBL" id="ML979140">
    <property type="protein sequence ID" value="KAF1912420.1"/>
    <property type="molecule type" value="Genomic_DNA"/>
</dbReference>